<organism evidence="1 2">
    <name type="scientific">Bacteroides finegoldii</name>
    <dbReference type="NCBI Taxonomy" id="338188"/>
    <lineage>
        <taxon>Bacteria</taxon>
        <taxon>Pseudomonadati</taxon>
        <taxon>Bacteroidota</taxon>
        <taxon>Bacteroidia</taxon>
        <taxon>Bacteroidales</taxon>
        <taxon>Bacteroidaceae</taxon>
        <taxon>Bacteroides</taxon>
    </lineage>
</organism>
<gene>
    <name evidence="1" type="ORF">ERS852397_01407</name>
</gene>
<dbReference type="AlphaFoldDB" id="A0A174CG96"/>
<accession>A0A174CG96</accession>
<proteinExistence type="predicted"/>
<protein>
    <submittedName>
        <fullName evidence="1">Drug efflux protein</fullName>
    </submittedName>
</protein>
<evidence type="ECO:0000313" key="1">
    <source>
        <dbReference type="EMBL" id="CUO12213.1"/>
    </source>
</evidence>
<sequence length="124" mass="14211">MGTSTYKEKVKPIVDKALGGSLRLFIQKVHEGSYFSRNEEVVLHANANLPNGSTLEQMNTQIKRMETYLSGFKEIKQFQASVESARKASIHIYFTKEHQKSGFSYTLKANMISKALILYYEYSF</sequence>
<name>A0A174CG96_9BACE</name>
<reference evidence="1 2" key="1">
    <citation type="submission" date="2015-09" db="EMBL/GenBank/DDBJ databases">
        <authorList>
            <consortium name="Pathogen Informatics"/>
        </authorList>
    </citation>
    <scope>NUCLEOTIDE SEQUENCE [LARGE SCALE GENOMIC DNA]</scope>
    <source>
        <strain evidence="1 2">2789STDY5608840</strain>
    </source>
</reference>
<evidence type="ECO:0000313" key="2">
    <source>
        <dbReference type="Proteomes" id="UP000095517"/>
    </source>
</evidence>
<dbReference type="Proteomes" id="UP000095517">
    <property type="component" value="Unassembled WGS sequence"/>
</dbReference>
<dbReference type="EMBL" id="CYZH01000006">
    <property type="protein sequence ID" value="CUO12213.1"/>
    <property type="molecule type" value="Genomic_DNA"/>
</dbReference>
<dbReference type="STRING" id="338188.ERS852397_01407"/>